<dbReference type="AlphaFoldDB" id="R0BCA2"/>
<dbReference type="RefSeq" id="WP_002571564.1">
    <property type="nucleotide sequence ID" value="NZ_KB851149.1"/>
</dbReference>
<dbReference type="HOGENOM" id="CLU_1812448_0_0_9"/>
<reference evidence="1 2" key="1">
    <citation type="submission" date="2013-01" db="EMBL/GenBank/DDBJ databases">
        <title>The Genome Sequence of Clostridium bolteae 90B8.</title>
        <authorList>
            <consortium name="The Broad Institute Genome Sequencing Platform"/>
            <person name="Earl A."/>
            <person name="Ward D."/>
            <person name="Feldgarden M."/>
            <person name="Gevers D."/>
            <person name="Courvalin P."/>
            <person name="Lambert T."/>
            <person name="Walker B."/>
            <person name="Young S.K."/>
            <person name="Zeng Q."/>
            <person name="Gargeya S."/>
            <person name="Fitzgerald M."/>
            <person name="Haas B."/>
            <person name="Abouelleil A."/>
            <person name="Alvarado L."/>
            <person name="Arachchi H.M."/>
            <person name="Berlin A.M."/>
            <person name="Chapman S.B."/>
            <person name="Dewar J."/>
            <person name="Goldberg J."/>
            <person name="Griggs A."/>
            <person name="Gujja S."/>
            <person name="Hansen M."/>
            <person name="Howarth C."/>
            <person name="Imamovic A."/>
            <person name="Larimer J."/>
            <person name="McCowan C."/>
            <person name="Murphy C."/>
            <person name="Neiman D."/>
            <person name="Pearson M."/>
            <person name="Priest M."/>
            <person name="Roberts A."/>
            <person name="Saif S."/>
            <person name="Shea T."/>
            <person name="Sisk P."/>
            <person name="Sykes S."/>
            <person name="Wortman J."/>
            <person name="Nusbaum C."/>
            <person name="Birren B."/>
        </authorList>
    </citation>
    <scope>NUCLEOTIDE SEQUENCE [LARGE SCALE GENOMIC DNA]</scope>
    <source>
        <strain evidence="1 2">90B8</strain>
    </source>
</reference>
<sequence length="135" mass="16329">MIFMEQELRRITEKCRNRFTYVGRACYAKINEDLRMRLEFCPGTWNGLTMTILNRNEGTVDKNEILFADLWGFRKGTFEDRVEEPKLYFSTYDKTWDWYSEKPSQLEYDELTDIIDQYIDVFQNMEEGQEPQMSL</sequence>
<evidence type="ECO:0000313" key="2">
    <source>
        <dbReference type="Proteomes" id="UP000013041"/>
    </source>
</evidence>
<organism evidence="1 2">
    <name type="scientific">Enterocloster bolteae 90B8</name>
    <dbReference type="NCBI Taxonomy" id="997897"/>
    <lineage>
        <taxon>Bacteria</taxon>
        <taxon>Bacillati</taxon>
        <taxon>Bacillota</taxon>
        <taxon>Clostridia</taxon>
        <taxon>Lachnospirales</taxon>
        <taxon>Lachnospiraceae</taxon>
        <taxon>Enterocloster</taxon>
    </lineage>
</organism>
<accession>R0BCA2</accession>
<dbReference type="EMBL" id="AGYG01000009">
    <property type="protein sequence ID" value="ENZ41917.1"/>
    <property type="molecule type" value="Genomic_DNA"/>
</dbReference>
<protein>
    <submittedName>
        <fullName evidence="1">Uncharacterized protein</fullName>
    </submittedName>
</protein>
<dbReference type="PATRIC" id="fig|997897.5.peg.1374"/>
<dbReference type="Proteomes" id="UP000013041">
    <property type="component" value="Unassembled WGS sequence"/>
</dbReference>
<gene>
    <name evidence="1" type="ORF">HMPREF1097_01293</name>
</gene>
<comment type="caution">
    <text evidence="1">The sequence shown here is derived from an EMBL/GenBank/DDBJ whole genome shotgun (WGS) entry which is preliminary data.</text>
</comment>
<name>R0BCA2_9FIRM</name>
<proteinExistence type="predicted"/>
<evidence type="ECO:0000313" key="1">
    <source>
        <dbReference type="EMBL" id="ENZ41917.1"/>
    </source>
</evidence>